<protein>
    <submittedName>
        <fullName evidence="1">Uncharacterized protein</fullName>
    </submittedName>
</protein>
<accession>A0A0E9X0U5</accession>
<reference evidence="1" key="2">
    <citation type="journal article" date="2015" name="Fish Shellfish Immunol.">
        <title>Early steps in the European eel (Anguilla anguilla)-Vibrio vulnificus interaction in the gills: Role of the RtxA13 toxin.</title>
        <authorList>
            <person name="Callol A."/>
            <person name="Pajuelo D."/>
            <person name="Ebbesson L."/>
            <person name="Teles M."/>
            <person name="MacKenzie S."/>
            <person name="Amaro C."/>
        </authorList>
    </citation>
    <scope>NUCLEOTIDE SEQUENCE</scope>
</reference>
<organism evidence="1">
    <name type="scientific">Anguilla anguilla</name>
    <name type="common">European freshwater eel</name>
    <name type="synonym">Muraena anguilla</name>
    <dbReference type="NCBI Taxonomy" id="7936"/>
    <lineage>
        <taxon>Eukaryota</taxon>
        <taxon>Metazoa</taxon>
        <taxon>Chordata</taxon>
        <taxon>Craniata</taxon>
        <taxon>Vertebrata</taxon>
        <taxon>Euteleostomi</taxon>
        <taxon>Actinopterygii</taxon>
        <taxon>Neopterygii</taxon>
        <taxon>Teleostei</taxon>
        <taxon>Anguilliformes</taxon>
        <taxon>Anguillidae</taxon>
        <taxon>Anguilla</taxon>
    </lineage>
</organism>
<dbReference type="EMBL" id="GBXM01013067">
    <property type="protein sequence ID" value="JAH95510.1"/>
    <property type="molecule type" value="Transcribed_RNA"/>
</dbReference>
<reference evidence="1" key="1">
    <citation type="submission" date="2014-11" db="EMBL/GenBank/DDBJ databases">
        <authorList>
            <person name="Amaro Gonzalez C."/>
        </authorList>
    </citation>
    <scope>NUCLEOTIDE SEQUENCE</scope>
</reference>
<sequence>MYFHGATIANSIIMPKTEDIVRNAVTSVYFSDCPRSMTSVSAVLYFGKWFPWIHTYPTSAHLTTLVGALKTLLACASVLYYSTFFSNLRQNNKKVGVIRAFTLHHFVFVWH</sequence>
<proteinExistence type="predicted"/>
<dbReference type="AlphaFoldDB" id="A0A0E9X0U5"/>
<evidence type="ECO:0000313" key="1">
    <source>
        <dbReference type="EMBL" id="JAH95510.1"/>
    </source>
</evidence>
<name>A0A0E9X0U5_ANGAN</name>